<evidence type="ECO:0000313" key="2">
    <source>
        <dbReference type="EMBL" id="SDZ89864.1"/>
    </source>
</evidence>
<dbReference type="STRING" id="89524.SAMN05444370_10297"/>
<evidence type="ECO:0000313" key="3">
    <source>
        <dbReference type="Proteomes" id="UP000198703"/>
    </source>
</evidence>
<sequence>MRRTAALLVAASAGLAACGSDPAPPDLTRIYADVAAIDAEARRPVITIPGTLGSRLVDTRSSVTVWGGESRLALEPDTPEALSLLALPIGPEGAALGALRDGVRPDGVVRVARADILGATLSLDVYGGIIRTLIAGGYDFRETRAAEIAERAQNLDAFEFPYDWRRDIVEAAQDLDYFIRRKRAQVEAERRRVLGAASEPVVFDIVAHSMGALVARYYLMYGGQDLPADGGLPPLTWEGVGDVGTVVLIAPPNAGSVIAFENLVNGKSFGFLQPEFPPALIGTHASTYQLLPRLRHGRVRYGDETGPAVDIFDPGLWERFGWGLASPEAAPVLEAVMPDVLDPAVRRARGLAHQRKALARAEQLQAALDRPASFPQGLEAFLVVGGGYLTPATAVVSPEDGAVEIVGFEEGDGVVLRASSLMDERQGYAERREIALRSPISGLASTLLLPSEHVAITQSPVFGDNLLFWLLSASRSEQTLRASVGEGGDAGPVARVARAARAILPPR</sequence>
<dbReference type="GO" id="GO:0008374">
    <property type="term" value="F:O-acyltransferase activity"/>
    <property type="evidence" value="ECO:0007669"/>
    <property type="project" value="InterPro"/>
</dbReference>
<keyword evidence="3" id="KW-1185">Reference proteome</keyword>
<dbReference type="InterPro" id="IPR003386">
    <property type="entry name" value="LACT/PDAT_acylTrfase"/>
</dbReference>
<dbReference type="Gene3D" id="3.40.50.1820">
    <property type="entry name" value="alpha/beta hydrolase"/>
    <property type="match status" value="1"/>
</dbReference>
<gene>
    <name evidence="2" type="ORF">SAMN05444370_10297</name>
</gene>
<keyword evidence="2" id="KW-0808">Transferase</keyword>
<organism evidence="2 3">
    <name type="scientific">Rubrimonas cliftonensis</name>
    <dbReference type="NCBI Taxonomy" id="89524"/>
    <lineage>
        <taxon>Bacteria</taxon>
        <taxon>Pseudomonadati</taxon>
        <taxon>Pseudomonadota</taxon>
        <taxon>Alphaproteobacteria</taxon>
        <taxon>Rhodobacterales</taxon>
        <taxon>Paracoccaceae</taxon>
        <taxon>Rubrimonas</taxon>
    </lineage>
</organism>
<dbReference type="EMBL" id="FNQM01000002">
    <property type="protein sequence ID" value="SDZ89864.1"/>
    <property type="molecule type" value="Genomic_DNA"/>
</dbReference>
<dbReference type="Proteomes" id="UP000198703">
    <property type="component" value="Unassembled WGS sequence"/>
</dbReference>
<dbReference type="RefSeq" id="WP_093248373.1">
    <property type="nucleotide sequence ID" value="NZ_FNQM01000002.1"/>
</dbReference>
<feature type="signal peptide" evidence="1">
    <location>
        <begin position="1"/>
        <end position="16"/>
    </location>
</feature>
<dbReference type="GO" id="GO:0006629">
    <property type="term" value="P:lipid metabolic process"/>
    <property type="evidence" value="ECO:0007669"/>
    <property type="project" value="InterPro"/>
</dbReference>
<evidence type="ECO:0000256" key="1">
    <source>
        <dbReference type="SAM" id="SignalP"/>
    </source>
</evidence>
<proteinExistence type="predicted"/>
<dbReference type="AlphaFoldDB" id="A0A1H3WU23"/>
<dbReference type="InterPro" id="IPR029058">
    <property type="entry name" value="AB_hydrolase_fold"/>
</dbReference>
<dbReference type="Pfam" id="PF02450">
    <property type="entry name" value="LCAT"/>
    <property type="match status" value="1"/>
</dbReference>
<keyword evidence="1" id="KW-0732">Signal</keyword>
<name>A0A1H3WU23_9RHOB</name>
<reference evidence="2 3" key="1">
    <citation type="submission" date="2016-10" db="EMBL/GenBank/DDBJ databases">
        <authorList>
            <person name="de Groot N.N."/>
        </authorList>
    </citation>
    <scope>NUCLEOTIDE SEQUENCE [LARGE SCALE GENOMIC DNA]</scope>
    <source>
        <strain evidence="2 3">DSM 15345</strain>
    </source>
</reference>
<feature type="chain" id="PRO_5011610263" evidence="1">
    <location>
        <begin position="17"/>
        <end position="507"/>
    </location>
</feature>
<dbReference type="SUPFAM" id="SSF53474">
    <property type="entry name" value="alpha/beta-Hydrolases"/>
    <property type="match status" value="1"/>
</dbReference>
<keyword evidence="2" id="KW-0012">Acyltransferase</keyword>
<dbReference type="PROSITE" id="PS51257">
    <property type="entry name" value="PROKAR_LIPOPROTEIN"/>
    <property type="match status" value="1"/>
</dbReference>
<protein>
    <submittedName>
        <fullName evidence="2">Lecithin:cholesterol acyltransferase</fullName>
    </submittedName>
</protein>
<accession>A0A1H3WU23</accession>